<gene>
    <name evidence="1" type="ORF">EU509_08175</name>
</gene>
<reference evidence="1 2" key="1">
    <citation type="submission" date="2019-01" db="EMBL/GenBank/DDBJ databases">
        <title>Genome sequences of marine Pseudoalteromonas species.</title>
        <authorList>
            <person name="Boraston A.B."/>
            <person name="Hehemann J.-H."/>
            <person name="Vickers C.J."/>
            <person name="Salama-Alber O."/>
            <person name="Abe K."/>
            <person name="Hettle A.J."/>
        </authorList>
    </citation>
    <scope>NUCLEOTIDE SEQUENCE [LARGE SCALE GENOMIC DNA]</scope>
    <source>
        <strain evidence="1 2">PS47</strain>
    </source>
</reference>
<accession>A0ABQ6RIV8</accession>
<dbReference type="InterPro" id="IPR012659">
    <property type="entry name" value="CHP02444"/>
</dbReference>
<dbReference type="NCBIfam" id="TIGR02444">
    <property type="entry name" value="TIGR02444 family protein"/>
    <property type="match status" value="1"/>
</dbReference>
<protein>
    <submittedName>
        <fullName evidence="1">TIGR02444 family protein</fullName>
    </submittedName>
</protein>
<sequence length="143" mass="16265">MNLLNSDHFWQFACTFYAKPEQQTTLLALQNQQGKNVNLCLLLLYLDSLNLSINTQQLNELTQVVSEFDTHVLQPLRAARSYLKTNQNTISDYATIRAELLSTELKLEKQQQHMLIEAVNEFELEGAQDSVSSTAPDNSALYL</sequence>
<dbReference type="Proteomes" id="UP000322915">
    <property type="component" value="Unassembled WGS sequence"/>
</dbReference>
<dbReference type="EMBL" id="SEUJ01000066">
    <property type="protein sequence ID" value="KAA1157587.1"/>
    <property type="molecule type" value="Genomic_DNA"/>
</dbReference>
<dbReference type="Pfam" id="PF09523">
    <property type="entry name" value="DUF2390"/>
    <property type="match status" value="1"/>
</dbReference>
<dbReference type="RefSeq" id="WP_149605751.1">
    <property type="nucleotide sequence ID" value="NZ_SEUJ01000066.1"/>
</dbReference>
<evidence type="ECO:0000313" key="2">
    <source>
        <dbReference type="Proteomes" id="UP000322915"/>
    </source>
</evidence>
<proteinExistence type="predicted"/>
<keyword evidence="2" id="KW-1185">Reference proteome</keyword>
<organism evidence="1 2">
    <name type="scientific">Pseudoalteromonas fuliginea</name>
    <dbReference type="NCBI Taxonomy" id="1872678"/>
    <lineage>
        <taxon>Bacteria</taxon>
        <taxon>Pseudomonadati</taxon>
        <taxon>Pseudomonadota</taxon>
        <taxon>Gammaproteobacteria</taxon>
        <taxon>Alteromonadales</taxon>
        <taxon>Pseudoalteromonadaceae</taxon>
        <taxon>Pseudoalteromonas</taxon>
    </lineage>
</organism>
<comment type="caution">
    <text evidence="1">The sequence shown here is derived from an EMBL/GenBank/DDBJ whole genome shotgun (WGS) entry which is preliminary data.</text>
</comment>
<evidence type="ECO:0000313" key="1">
    <source>
        <dbReference type="EMBL" id="KAA1157587.1"/>
    </source>
</evidence>
<name>A0ABQ6RIV8_9GAMM</name>